<evidence type="ECO:0000313" key="2">
    <source>
        <dbReference type="Proteomes" id="UP000009001"/>
    </source>
</evidence>
<accession>I6NQT7</accession>
<dbReference type="GeneID" id="13405570"/>
<dbReference type="RefSeq" id="YP_006560790.1">
    <property type="nucleotide sequence ID" value="NC_018278.1"/>
</dbReference>
<reference evidence="1 2" key="1">
    <citation type="journal article" date="2012" name="BMC Genomics">
        <title>Comparative analysis of two phenotypically-similar but genomically-distinct Burkholderia cenocepacia-specific bacteriophages.</title>
        <authorList>
            <person name="Lynch K.H."/>
            <person name="Stothard P."/>
            <person name="Dennis J.J."/>
        </authorList>
    </citation>
    <scope>NUCLEOTIDE SEQUENCE [LARGE SCALE GENOMIC DNA]</scope>
</reference>
<dbReference type="EMBL" id="JF939047">
    <property type="protein sequence ID" value="AEX56080.1"/>
    <property type="molecule type" value="Genomic_DNA"/>
</dbReference>
<organism evidence="1 2">
    <name type="scientific">Burkholderia phage vB_BceS_KL1</name>
    <dbReference type="NCBI Taxonomy" id="1132026"/>
    <lineage>
        <taxon>Viruses</taxon>
        <taxon>Duplodnaviria</taxon>
        <taxon>Heunggongvirae</taxon>
        <taxon>Uroviricota</taxon>
        <taxon>Caudoviricetes</taxon>
        <taxon>Jondennisvirinae</taxon>
        <taxon>Kilunavirus</taxon>
        <taxon>Kilunavirus KL1</taxon>
    </lineage>
</organism>
<keyword evidence="2" id="KW-1185">Reference proteome</keyword>
<proteinExistence type="predicted"/>
<gene>
    <name evidence="1" type="ORF">KL1_00039</name>
</gene>
<dbReference type="KEGG" id="vg:13405570"/>
<sequence length="118" mass="13360">MITITRETLDEVRKLRLWHWREAMAARKQAQNAQDRADALKADTTYSAQMQGMADLKNADANHHIRAVQTLNSFFEVGDTAEQDDERAKAPFAEVSLHYGAREGGKSIARNFIGQKKE</sequence>
<name>I6NQT7_9CAUD</name>
<protein>
    <submittedName>
        <fullName evidence="1">Uncharacterized protein</fullName>
    </submittedName>
</protein>
<evidence type="ECO:0000313" key="1">
    <source>
        <dbReference type="EMBL" id="AEX56080.1"/>
    </source>
</evidence>
<dbReference type="Proteomes" id="UP000009001">
    <property type="component" value="Segment"/>
</dbReference>